<dbReference type="RefSeq" id="WP_101248638.1">
    <property type="nucleotide sequence ID" value="NZ_PIUM01000001.1"/>
</dbReference>
<keyword evidence="3" id="KW-1185">Reference proteome</keyword>
<dbReference type="AlphaFoldDB" id="A0A2N3Q170"/>
<accession>A0A2N3Q170</accession>
<sequence>MLHVIVHTPADTLAALEAAEETGVHPILHSSAVAAQSLGAGYFLAMIEDARRRHPSAQCLAVLDCGTACGLALAALRGGVEAVSLDAPPAVLAKIADVAAQTGACLAPTIPDDALDLRNHPDPLAACRASFTGTGRDPRASVIEPPQND</sequence>
<evidence type="ECO:0000313" key="2">
    <source>
        <dbReference type="EMBL" id="PKU26408.1"/>
    </source>
</evidence>
<dbReference type="EMBL" id="PIUM01000001">
    <property type="protein sequence ID" value="PKU26408.1"/>
    <property type="molecule type" value="Genomic_DNA"/>
</dbReference>
<dbReference type="Proteomes" id="UP000233293">
    <property type="component" value="Unassembled WGS sequence"/>
</dbReference>
<evidence type="ECO:0000256" key="1">
    <source>
        <dbReference type="SAM" id="MobiDB-lite"/>
    </source>
</evidence>
<protein>
    <submittedName>
        <fullName evidence="2">Uncharacterized protein</fullName>
    </submittedName>
</protein>
<name>A0A2N3Q170_9PROT</name>
<gene>
    <name evidence="2" type="ORF">CWS72_00720</name>
</gene>
<evidence type="ECO:0000313" key="3">
    <source>
        <dbReference type="Proteomes" id="UP000233293"/>
    </source>
</evidence>
<comment type="caution">
    <text evidence="2">The sequence shown here is derived from an EMBL/GenBank/DDBJ whole genome shotgun (WGS) entry which is preliminary data.</text>
</comment>
<feature type="region of interest" description="Disordered" evidence="1">
    <location>
        <begin position="130"/>
        <end position="149"/>
    </location>
</feature>
<proteinExistence type="predicted"/>
<organism evidence="2 3">
    <name type="scientific">Telmatospirillum siberiense</name>
    <dbReference type="NCBI Taxonomy" id="382514"/>
    <lineage>
        <taxon>Bacteria</taxon>
        <taxon>Pseudomonadati</taxon>
        <taxon>Pseudomonadota</taxon>
        <taxon>Alphaproteobacteria</taxon>
        <taxon>Rhodospirillales</taxon>
        <taxon>Rhodospirillaceae</taxon>
        <taxon>Telmatospirillum</taxon>
    </lineage>
</organism>
<reference evidence="3" key="1">
    <citation type="submission" date="2017-12" db="EMBL/GenBank/DDBJ databases">
        <title>Draft genome sequence of Telmatospirillum siberiense 26-4b1T, an acidotolerant peatland alphaproteobacterium potentially involved in sulfur cycling.</title>
        <authorList>
            <person name="Hausmann B."/>
            <person name="Pjevac P."/>
            <person name="Schreck K."/>
            <person name="Herbold C.W."/>
            <person name="Daims H."/>
            <person name="Wagner M."/>
            <person name="Pester M."/>
            <person name="Loy A."/>
        </authorList>
    </citation>
    <scope>NUCLEOTIDE SEQUENCE [LARGE SCALE GENOMIC DNA]</scope>
    <source>
        <strain evidence="3">26-4b1</strain>
    </source>
</reference>